<dbReference type="GO" id="GO:0005737">
    <property type="term" value="C:cytoplasm"/>
    <property type="evidence" value="ECO:0007669"/>
    <property type="project" value="TreeGrafter"/>
</dbReference>
<dbReference type="InterPro" id="IPR035974">
    <property type="entry name" value="Rap/Ran-GAP_sf"/>
</dbReference>
<gene>
    <name evidence="3" type="ORF">EHI5A_033890</name>
</gene>
<proteinExistence type="predicted"/>
<dbReference type="FunFam" id="3.40.50.11210:FF:000001">
    <property type="entry name" value="Ral GTPase-activating protein subunit alpha-1 isoform 1"/>
    <property type="match status" value="1"/>
</dbReference>
<organism evidence="3 4">
    <name type="scientific">Entamoeba histolytica KU27</name>
    <dbReference type="NCBI Taxonomy" id="885311"/>
    <lineage>
        <taxon>Eukaryota</taxon>
        <taxon>Amoebozoa</taxon>
        <taxon>Evosea</taxon>
        <taxon>Archamoebae</taxon>
        <taxon>Mastigamoebida</taxon>
        <taxon>Entamoebidae</taxon>
        <taxon>Entamoeba</taxon>
    </lineage>
</organism>
<dbReference type="GO" id="GO:0005634">
    <property type="term" value="C:nucleus"/>
    <property type="evidence" value="ECO:0007669"/>
    <property type="project" value="InterPro"/>
</dbReference>
<dbReference type="GO" id="GO:0005096">
    <property type="term" value="F:GTPase activator activity"/>
    <property type="evidence" value="ECO:0007669"/>
    <property type="project" value="UniProtKB-KW"/>
</dbReference>
<dbReference type="InterPro" id="IPR027107">
    <property type="entry name" value="Tuberin/Ral-act_asu"/>
</dbReference>
<protein>
    <submittedName>
        <fullName evidence="3">Rap/Ran GTPase-activating protein, putative</fullName>
    </submittedName>
</protein>
<feature type="domain" description="Rap-GAP" evidence="2">
    <location>
        <begin position="1097"/>
        <end position="1308"/>
    </location>
</feature>
<evidence type="ECO:0000256" key="1">
    <source>
        <dbReference type="ARBA" id="ARBA00022468"/>
    </source>
</evidence>
<dbReference type="EMBL" id="KB444488">
    <property type="protein sequence ID" value="EMD46661.1"/>
    <property type="molecule type" value="Genomic_DNA"/>
</dbReference>
<sequence>MSTELDKKIRKKQTQLYDNKESVSNRIKACITLSEKMNPDEFYLFIKRDKQGFAGFIIEITQYVQNHTKKGKISVSVKDAINHIKILNIMTSIYQLNELTVFDLYQKFLFNYLKIETHPEVREAAFNFVIDCVFKYGEQEQLTDMFMKTINIGQLFNKSTDFPVIKLDYAESSYCPAETDIDQYSMTIKLITSFLKLVKVPSNFDKLFFLVEVMLSYLYPNFAEEAQYKYKLNHPNIGKKDELPPASLDKFVLDSFKDLMSSPIAERLKTRPAFVLFIKHFYIYVLQITPEDLTHAVIIATIQYFTDFFILNPSTSQPKDVLSELQRYLIESITTLFDKPFVIGNQSVSKILIEEIKNQIIKLASTTLNDEIKQIIIETVLNCIDILVKTNFGNSIGSFVDLIFILYIKWERTNDDWVQLRTRLSNHYNVSFVMDQIALKLRHCTRLVLKDFYSPLLLENTDEVIVGTKKVARSTHLDFPDEIFVAPSLDDKFSYHFPNLGGESALKLWYYFYSLLSDINEHPKDDSYENGIKLLYEIFCLFIRAETKVYQFYETINLKRICLVDDFGKIFFDAFKRRNHTSLSLQLCYRAICRLVNRHYVRFTNELYSLFYETISIGLPMMPSIILEELYDIIYNQIPGWPALLIPFIQQLSSLKKEQLQETNNVNRDAQIIALLNSLVTVEENYPTLLQDISKYNKEESLTGSYSDAITNCFENLLKVFTSTKSQVSLVYGMATHIIFSRRNSMEISISPILTSIIERISNENEELFRPSAEVIGELASFTEYFTISDVQDLLSQLIEVILNPQSKTEAIACIFTSLIDWAFSPSCIFPKALTPELTVNLLNSISYSMSLPYSVKSNDPNIKYRACAPECAEVFLQTLLNAFGFVPSEKGSDKFFSTHIEEGEVTWWAYGNNILSIEKGNEGEFCNLIIRNAVGKTVWGVKSISLLEELGIKNTKQKTRLTVKDIVQTAPKQIVNERTIREGENKLRNMINEILKEENDLLEWGMPDGVVERADYDKDLSFVKDSVDNVEKQIKELGMNMVPPNKNVINLNNQPIDNTKLLIHSLLCQTQFIDPMPKNNISLIPINPTEKFKILLGNLDKSCVRPFHKIGLIYVKNGQHDQYDILMNQEGSPAYKEFVEGLGWTLDIKTHSGFLGGLDKTYLSTGEYIRYYADATKEVIFHDITLIPTQADDQQQLTKKRHVGNDYVHIVWNESGDYNPHTITSQFNAAHIIVTPIGNGLHKIRIWRKQNVRQFGPLMDGIIVGKEVLPALVRETAINANYCCSLNISPDDYLKPYLRRTTLIKEIIDKNDSFPTPTFFSTLSIVTNPQTINDLAIKK</sequence>
<name>M2S5R3_ENTHI</name>
<dbReference type="PANTHER" id="PTHR10063">
    <property type="entry name" value="TUBERIN"/>
    <property type="match status" value="1"/>
</dbReference>
<dbReference type="PROSITE" id="PS50085">
    <property type="entry name" value="RAPGAP"/>
    <property type="match status" value="1"/>
</dbReference>
<accession>M2S5R3</accession>
<evidence type="ECO:0000313" key="4">
    <source>
        <dbReference type="Proteomes" id="UP000011755"/>
    </source>
</evidence>
<dbReference type="Proteomes" id="UP000011755">
    <property type="component" value="Unassembled WGS sequence"/>
</dbReference>
<evidence type="ECO:0000259" key="2">
    <source>
        <dbReference type="PROSITE" id="PS50085"/>
    </source>
</evidence>
<keyword evidence="1" id="KW-0343">GTPase activation</keyword>
<evidence type="ECO:0000313" key="3">
    <source>
        <dbReference type="EMBL" id="EMD46661.1"/>
    </source>
</evidence>
<dbReference type="Pfam" id="PF02145">
    <property type="entry name" value="Rap_GAP"/>
    <property type="match status" value="1"/>
</dbReference>
<dbReference type="OrthoDB" id="19311at2759"/>
<reference evidence="3 4" key="1">
    <citation type="submission" date="2013-02" db="EMBL/GenBank/DDBJ databases">
        <authorList>
            <person name="Hannick L."/>
            <person name="Zafar N."/>
            <person name="Lorenzi H."/>
            <person name="Ali I.A."/>
            <person name="Petri W.P."/>
            <person name="Caler E."/>
        </authorList>
    </citation>
    <scope>NUCLEOTIDE SEQUENCE [LARGE SCALE GENOMIC DNA]</scope>
    <source>
        <strain evidence="3 4">KU27</strain>
    </source>
</reference>
<dbReference type="PANTHER" id="PTHR10063:SF11">
    <property type="entry name" value="RHO GTPASE-ACTIVATING PROTEIN CG5521-RELATED"/>
    <property type="match status" value="1"/>
</dbReference>
<dbReference type="SUPFAM" id="SSF111347">
    <property type="entry name" value="Rap/Ran-GAP"/>
    <property type="match status" value="1"/>
</dbReference>
<dbReference type="GO" id="GO:0051056">
    <property type="term" value="P:regulation of small GTPase mediated signal transduction"/>
    <property type="evidence" value="ECO:0007669"/>
    <property type="project" value="InterPro"/>
</dbReference>
<dbReference type="InterPro" id="IPR000331">
    <property type="entry name" value="Rap/Ran_GAP_dom"/>
</dbReference>
<dbReference type="Gene3D" id="3.40.50.11210">
    <property type="entry name" value="Rap/Ran-GAP"/>
    <property type="match status" value="1"/>
</dbReference>
<dbReference type="VEuPathDB" id="AmoebaDB:EHI5A_033890"/>